<evidence type="ECO:0000313" key="3">
    <source>
        <dbReference type="Proteomes" id="UP000199002"/>
    </source>
</evidence>
<dbReference type="Proteomes" id="UP000199002">
    <property type="component" value="Unassembled WGS sequence"/>
</dbReference>
<dbReference type="EMBL" id="FNQJ01000043">
    <property type="protein sequence ID" value="SEA89703.1"/>
    <property type="molecule type" value="Genomic_DNA"/>
</dbReference>
<proteinExistence type="predicted"/>
<dbReference type="AlphaFoldDB" id="A0A1H4EXC1"/>
<feature type="region of interest" description="Disordered" evidence="1">
    <location>
        <begin position="1"/>
        <end position="72"/>
    </location>
</feature>
<evidence type="ECO:0000256" key="1">
    <source>
        <dbReference type="SAM" id="MobiDB-lite"/>
    </source>
</evidence>
<keyword evidence="3" id="KW-1185">Reference proteome</keyword>
<reference evidence="3" key="1">
    <citation type="submission" date="2016-10" db="EMBL/GenBank/DDBJ databases">
        <authorList>
            <person name="Varghese N."/>
            <person name="Submissions S."/>
        </authorList>
    </citation>
    <scope>NUCLEOTIDE SEQUENCE [LARGE SCALE GENOMIC DNA]</scope>
    <source>
        <strain evidence="3">DSM 25157</strain>
    </source>
</reference>
<name>A0A1H4EXC1_9BURK</name>
<accession>A0A1H4EXC1</accession>
<organism evidence="2 3">
    <name type="scientific">Acidovorax soli</name>
    <dbReference type="NCBI Taxonomy" id="592050"/>
    <lineage>
        <taxon>Bacteria</taxon>
        <taxon>Pseudomonadati</taxon>
        <taxon>Pseudomonadota</taxon>
        <taxon>Betaproteobacteria</taxon>
        <taxon>Burkholderiales</taxon>
        <taxon>Comamonadaceae</taxon>
        <taxon>Acidovorax</taxon>
    </lineage>
</organism>
<dbReference type="RefSeq" id="WP_139285405.1">
    <property type="nucleotide sequence ID" value="NZ_FNQJ01000043.1"/>
</dbReference>
<feature type="compositionally biased region" description="Acidic residues" evidence="1">
    <location>
        <begin position="46"/>
        <end position="65"/>
    </location>
</feature>
<dbReference type="GeneID" id="34234212"/>
<protein>
    <submittedName>
        <fullName evidence="2">Uncharacterized protein</fullName>
    </submittedName>
</protein>
<gene>
    <name evidence="2" type="ORF">SAMN05421875_1437</name>
</gene>
<dbReference type="STRING" id="592050.SAMN05421875_1437"/>
<evidence type="ECO:0000313" key="2">
    <source>
        <dbReference type="EMBL" id="SEA89703.1"/>
    </source>
</evidence>
<sequence length="226" mass="24162">MDKEIESGNLNLAEEGLQPDAAAKAHGGQAAGGEGEDSLVIVDDWLLPEEMEQAGDLGGEGDDTDGPAQAKERSRLAALRKVCLLLKAAGPFKGVSSVLASRGLRSKAMDESPTPHSEWKRLGDEALGLAPTPVQIPMLIEPIDIDGECEQLGHRADPVELCESGEAEGGDMDSFKRTLASLKEIVALEVRQSVELGRARKHLDRAEEASHQLAKLAIETLRGCRR</sequence>